<name>A0A843XKA0_COLES</name>
<feature type="transmembrane region" description="Helical" evidence="1">
    <location>
        <begin position="161"/>
        <end position="183"/>
    </location>
</feature>
<organism evidence="3 4">
    <name type="scientific">Colocasia esculenta</name>
    <name type="common">Wild taro</name>
    <name type="synonym">Arum esculentum</name>
    <dbReference type="NCBI Taxonomy" id="4460"/>
    <lineage>
        <taxon>Eukaryota</taxon>
        <taxon>Viridiplantae</taxon>
        <taxon>Streptophyta</taxon>
        <taxon>Embryophyta</taxon>
        <taxon>Tracheophyta</taxon>
        <taxon>Spermatophyta</taxon>
        <taxon>Magnoliopsida</taxon>
        <taxon>Liliopsida</taxon>
        <taxon>Araceae</taxon>
        <taxon>Aroideae</taxon>
        <taxon>Colocasieae</taxon>
        <taxon>Colocasia</taxon>
    </lineage>
</organism>
<dbReference type="EMBL" id="NMUH01009056">
    <property type="protein sequence ID" value="MQM19613.1"/>
    <property type="molecule type" value="Genomic_DNA"/>
</dbReference>
<accession>A0A843XKA0</accession>
<feature type="signal peptide" evidence="2">
    <location>
        <begin position="1"/>
        <end position="29"/>
    </location>
</feature>
<dbReference type="Proteomes" id="UP000652761">
    <property type="component" value="Unassembled WGS sequence"/>
</dbReference>
<feature type="non-terminal residue" evidence="3">
    <location>
        <position position="1"/>
    </location>
</feature>
<keyword evidence="1" id="KW-0472">Membrane</keyword>
<feature type="chain" id="PRO_5032738179" evidence="2">
    <location>
        <begin position="30"/>
        <end position="340"/>
    </location>
</feature>
<evidence type="ECO:0000313" key="3">
    <source>
        <dbReference type="EMBL" id="MQM19613.1"/>
    </source>
</evidence>
<keyword evidence="2" id="KW-0732">Signal</keyword>
<comment type="caution">
    <text evidence="3">The sequence shown here is derived from an EMBL/GenBank/DDBJ whole genome shotgun (WGS) entry which is preliminary data.</text>
</comment>
<feature type="transmembrane region" description="Helical" evidence="1">
    <location>
        <begin position="73"/>
        <end position="93"/>
    </location>
</feature>
<dbReference type="AlphaFoldDB" id="A0A843XKA0"/>
<protein>
    <submittedName>
        <fullName evidence="3">Uncharacterized protein</fullName>
    </submittedName>
</protein>
<feature type="transmembrane region" description="Helical" evidence="1">
    <location>
        <begin position="203"/>
        <end position="222"/>
    </location>
</feature>
<feature type="transmembrane region" description="Helical" evidence="1">
    <location>
        <begin position="312"/>
        <end position="337"/>
    </location>
</feature>
<evidence type="ECO:0000256" key="2">
    <source>
        <dbReference type="SAM" id="SignalP"/>
    </source>
</evidence>
<keyword evidence="1" id="KW-0812">Transmembrane</keyword>
<reference evidence="3" key="1">
    <citation type="submission" date="2017-07" db="EMBL/GenBank/DDBJ databases">
        <title>Taro Niue Genome Assembly and Annotation.</title>
        <authorList>
            <person name="Atibalentja N."/>
            <person name="Keating K."/>
            <person name="Fields C.J."/>
        </authorList>
    </citation>
    <scope>NUCLEOTIDE SEQUENCE</scope>
    <source>
        <strain evidence="3">Niue_2</strain>
        <tissue evidence="3">Leaf</tissue>
    </source>
</reference>
<gene>
    <name evidence="3" type="ORF">Taro_052619</name>
</gene>
<evidence type="ECO:0000256" key="1">
    <source>
        <dbReference type="SAM" id="Phobius"/>
    </source>
</evidence>
<evidence type="ECO:0000313" key="4">
    <source>
        <dbReference type="Proteomes" id="UP000652761"/>
    </source>
</evidence>
<sequence length="340" mass="36217">MFPVAFWLGRRRPLCRVPVVAVAVCHVSASQVRPSDAERDRSICRVQVRRRPPGRRDLVATGWLSPSYSEGDTLVVAIRLFWLLFCFAGPVVAGARYRTGCGGGCGAALLSAAVRASVDRFTLVSAVAVLPQSLRCAVGLAGFFPERCLGGSGGGSPRTSLCYFCSFAYCSVLSDGSCCLVVWVVHFGEGSSQDRPLSLLVEVLPRSALCLFWATVVLPLWFEVCRLVGLRSGEVLPGWLLALLVEVLPKAASCCCGVKATCQVSRSPEAPARATRGLAPVGLSECSDFSCRAVCAGVGRRPLRGFLKGCRVCPCLLGLSWLQVSCAVFVVIAPPILFSP</sequence>
<keyword evidence="1" id="KW-1133">Transmembrane helix</keyword>
<proteinExistence type="predicted"/>
<keyword evidence="4" id="KW-1185">Reference proteome</keyword>